<proteinExistence type="predicted"/>
<feature type="domain" description="N-acetyltransferase" evidence="1">
    <location>
        <begin position="10"/>
        <end position="166"/>
    </location>
</feature>
<dbReference type="InterPro" id="IPR016181">
    <property type="entry name" value="Acyl_CoA_acyltransferase"/>
</dbReference>
<evidence type="ECO:0000313" key="3">
    <source>
        <dbReference type="Proteomes" id="UP001465426"/>
    </source>
</evidence>
<keyword evidence="2" id="KW-0808">Transferase</keyword>
<dbReference type="SUPFAM" id="SSF55729">
    <property type="entry name" value="Acyl-CoA N-acyltransferases (Nat)"/>
    <property type="match status" value="1"/>
</dbReference>
<reference evidence="2 3" key="1">
    <citation type="submission" date="2024-03" db="EMBL/GenBank/DDBJ databases">
        <title>Human intestinal bacterial collection.</title>
        <authorList>
            <person name="Pauvert C."/>
            <person name="Hitch T.C.A."/>
            <person name="Clavel T."/>
        </authorList>
    </citation>
    <scope>NUCLEOTIDE SEQUENCE [LARGE SCALE GENOMIC DNA]</scope>
    <source>
        <strain evidence="2 3">CLA-SR-H024</strain>
    </source>
</reference>
<accession>A0ABV1F2C7</accession>
<protein>
    <submittedName>
        <fullName evidence="2">GNAT family protein</fullName>
        <ecNumber evidence="2">2.-.-.-</ecNumber>
    </submittedName>
</protein>
<keyword evidence="3" id="KW-1185">Reference proteome</keyword>
<dbReference type="EMBL" id="JBBMFN010000054">
    <property type="protein sequence ID" value="MEQ2467512.1"/>
    <property type="molecule type" value="Genomic_DNA"/>
</dbReference>
<gene>
    <name evidence="2" type="ORF">WMO63_17800</name>
</gene>
<dbReference type="InterPro" id="IPR051531">
    <property type="entry name" value="N-acetyltransferase"/>
</dbReference>
<comment type="caution">
    <text evidence="2">The sequence shown here is derived from an EMBL/GenBank/DDBJ whole genome shotgun (WGS) entry which is preliminary data.</text>
</comment>
<dbReference type="PANTHER" id="PTHR43792:SF9">
    <property type="entry name" value="RIBOSOMAL-PROTEIN-ALANINE ACETYLTRANSFERASE"/>
    <property type="match status" value="1"/>
</dbReference>
<dbReference type="PROSITE" id="PS51186">
    <property type="entry name" value="GNAT"/>
    <property type="match status" value="1"/>
</dbReference>
<dbReference type="Pfam" id="PF13302">
    <property type="entry name" value="Acetyltransf_3"/>
    <property type="match status" value="1"/>
</dbReference>
<dbReference type="InterPro" id="IPR000182">
    <property type="entry name" value="GNAT_dom"/>
</dbReference>
<evidence type="ECO:0000313" key="2">
    <source>
        <dbReference type="EMBL" id="MEQ2467512.1"/>
    </source>
</evidence>
<organism evidence="2 3">
    <name type="scientific">Niallia hominis</name>
    <dbReference type="NCBI Taxonomy" id="3133173"/>
    <lineage>
        <taxon>Bacteria</taxon>
        <taxon>Bacillati</taxon>
        <taxon>Bacillota</taxon>
        <taxon>Bacilli</taxon>
        <taxon>Bacillales</taxon>
        <taxon>Bacillaceae</taxon>
        <taxon>Niallia</taxon>
    </lineage>
</organism>
<evidence type="ECO:0000259" key="1">
    <source>
        <dbReference type="PROSITE" id="PS51186"/>
    </source>
</evidence>
<dbReference type="PANTHER" id="PTHR43792">
    <property type="entry name" value="GNAT FAMILY, PUTATIVE (AFU_ORTHOLOGUE AFUA_3G00765)-RELATED-RELATED"/>
    <property type="match status" value="1"/>
</dbReference>
<sequence length="176" mass="20366">MFPTLETERLILRELVKEDAADLFSSFSKPEVMRYYGQEAFSNMDQAVTLIRHFSDSYRNNKGIRWGIQRKGSKRLIGTLGLNNFVLTHKRAEIGYEIHPDYWRNGYTSEAVERVVSYALEELHLNRLGALVYLENAASNNLVKKLGFHHEGILKSYFVQNGRTYDANVYAIIKDI</sequence>
<dbReference type="RefSeq" id="WP_031535896.1">
    <property type="nucleotide sequence ID" value="NZ_JBBMFN010000054.1"/>
</dbReference>
<dbReference type="EC" id="2.-.-.-" evidence="2"/>
<dbReference type="Gene3D" id="3.40.630.30">
    <property type="match status" value="1"/>
</dbReference>
<dbReference type="Proteomes" id="UP001465426">
    <property type="component" value="Unassembled WGS sequence"/>
</dbReference>
<name>A0ABV1F2C7_9BACI</name>
<dbReference type="GO" id="GO:0016740">
    <property type="term" value="F:transferase activity"/>
    <property type="evidence" value="ECO:0007669"/>
    <property type="project" value="UniProtKB-KW"/>
</dbReference>